<organism evidence="1 2">
    <name type="scientific">Virgibacillus natechei</name>
    <dbReference type="NCBI Taxonomy" id="1216297"/>
    <lineage>
        <taxon>Bacteria</taxon>
        <taxon>Bacillati</taxon>
        <taxon>Bacillota</taxon>
        <taxon>Bacilli</taxon>
        <taxon>Bacillales</taxon>
        <taxon>Bacillaceae</taxon>
        <taxon>Virgibacillus</taxon>
    </lineage>
</organism>
<dbReference type="RefSeq" id="WP_209462984.1">
    <property type="nucleotide sequence ID" value="NZ_CP110224.1"/>
</dbReference>
<evidence type="ECO:0000313" key="2">
    <source>
        <dbReference type="Proteomes" id="UP001519345"/>
    </source>
</evidence>
<name>A0ABS4IGV1_9BACI</name>
<dbReference type="EMBL" id="JAGGKX010000008">
    <property type="protein sequence ID" value="MBP1969815.1"/>
    <property type="molecule type" value="Genomic_DNA"/>
</dbReference>
<evidence type="ECO:0000313" key="1">
    <source>
        <dbReference type="EMBL" id="MBP1969815.1"/>
    </source>
</evidence>
<protein>
    <submittedName>
        <fullName evidence="1">Uncharacterized protein</fullName>
    </submittedName>
</protein>
<gene>
    <name evidence="1" type="ORF">J2Z83_001923</name>
</gene>
<sequence>MISFLQVCEDTKENLGRQLQNNEVEFLKWMYERYTKEELGEGMECSPQHQV</sequence>
<dbReference type="Proteomes" id="UP001519345">
    <property type="component" value="Unassembled WGS sequence"/>
</dbReference>
<comment type="caution">
    <text evidence="1">The sequence shown here is derived from an EMBL/GenBank/DDBJ whole genome shotgun (WGS) entry which is preliminary data.</text>
</comment>
<reference evidence="1 2" key="1">
    <citation type="submission" date="2021-03" db="EMBL/GenBank/DDBJ databases">
        <title>Genomic Encyclopedia of Type Strains, Phase IV (KMG-IV): sequencing the most valuable type-strain genomes for metagenomic binning, comparative biology and taxonomic classification.</title>
        <authorList>
            <person name="Goeker M."/>
        </authorList>
    </citation>
    <scope>NUCLEOTIDE SEQUENCE [LARGE SCALE GENOMIC DNA]</scope>
    <source>
        <strain evidence="1 2">DSM 25609</strain>
    </source>
</reference>
<proteinExistence type="predicted"/>
<keyword evidence="2" id="KW-1185">Reference proteome</keyword>
<accession>A0ABS4IGV1</accession>